<proteinExistence type="inferred from homology"/>
<dbReference type="InterPro" id="IPR000515">
    <property type="entry name" value="MetI-like"/>
</dbReference>
<comment type="similarity">
    <text evidence="7">Belongs to the binding-protein-dependent transport system permease family.</text>
</comment>
<organism evidence="10 11">
    <name type="scientific">Ruania alkalisoli</name>
    <dbReference type="NCBI Taxonomy" id="2779775"/>
    <lineage>
        <taxon>Bacteria</taxon>
        <taxon>Bacillati</taxon>
        <taxon>Actinomycetota</taxon>
        <taxon>Actinomycetes</taxon>
        <taxon>Micrococcales</taxon>
        <taxon>Ruaniaceae</taxon>
        <taxon>Ruania</taxon>
    </lineage>
</organism>
<evidence type="ECO:0000313" key="10">
    <source>
        <dbReference type="EMBL" id="QOR72513.1"/>
    </source>
</evidence>
<evidence type="ECO:0000313" key="11">
    <source>
        <dbReference type="Proteomes" id="UP000593758"/>
    </source>
</evidence>
<evidence type="ECO:0000256" key="8">
    <source>
        <dbReference type="SAM" id="SignalP"/>
    </source>
</evidence>
<feature type="transmembrane region" description="Helical" evidence="7">
    <location>
        <begin position="127"/>
        <end position="147"/>
    </location>
</feature>
<evidence type="ECO:0000256" key="3">
    <source>
        <dbReference type="ARBA" id="ARBA00022475"/>
    </source>
</evidence>
<dbReference type="GO" id="GO:0005886">
    <property type="term" value="C:plasma membrane"/>
    <property type="evidence" value="ECO:0007669"/>
    <property type="project" value="UniProtKB-SubCell"/>
</dbReference>
<name>A0A7M1T0V4_9MICO</name>
<dbReference type="Proteomes" id="UP000593758">
    <property type="component" value="Chromosome"/>
</dbReference>
<dbReference type="Pfam" id="PF00528">
    <property type="entry name" value="BPD_transp_1"/>
    <property type="match status" value="1"/>
</dbReference>
<dbReference type="PANTHER" id="PTHR43744:SF9">
    <property type="entry name" value="POLYGALACTURONAN_RHAMNOGALACTURONAN TRANSPORT SYSTEM PERMEASE PROTEIN YTCP"/>
    <property type="match status" value="1"/>
</dbReference>
<evidence type="ECO:0000256" key="6">
    <source>
        <dbReference type="ARBA" id="ARBA00023136"/>
    </source>
</evidence>
<comment type="subcellular location">
    <subcellularLocation>
        <location evidence="1 7">Cell membrane</location>
        <topology evidence="1 7">Multi-pass membrane protein</topology>
    </subcellularLocation>
</comment>
<feature type="transmembrane region" description="Helical" evidence="7">
    <location>
        <begin position="56"/>
        <end position="83"/>
    </location>
</feature>
<dbReference type="GO" id="GO:0055085">
    <property type="term" value="P:transmembrane transport"/>
    <property type="evidence" value="ECO:0007669"/>
    <property type="project" value="InterPro"/>
</dbReference>
<dbReference type="KEGG" id="halt:IM660_00345"/>
<keyword evidence="6 7" id="KW-0472">Membrane</keyword>
<feature type="transmembrane region" description="Helical" evidence="7">
    <location>
        <begin position="242"/>
        <end position="262"/>
    </location>
</feature>
<feature type="signal peptide" evidence="8">
    <location>
        <begin position="1"/>
        <end position="24"/>
    </location>
</feature>
<gene>
    <name evidence="10" type="ORF">IM660_00345</name>
</gene>
<protein>
    <submittedName>
        <fullName evidence="10">Carbohydrate ABC transporter permease</fullName>
    </submittedName>
</protein>
<accession>A0A7M1T0V4</accession>
<keyword evidence="3" id="KW-1003">Cell membrane</keyword>
<evidence type="ECO:0000256" key="7">
    <source>
        <dbReference type="RuleBase" id="RU363032"/>
    </source>
</evidence>
<keyword evidence="2 7" id="KW-0813">Transport</keyword>
<dbReference type="CDD" id="cd06261">
    <property type="entry name" value="TM_PBP2"/>
    <property type="match status" value="1"/>
</dbReference>
<dbReference type="SUPFAM" id="SSF161098">
    <property type="entry name" value="MetI-like"/>
    <property type="match status" value="1"/>
</dbReference>
<evidence type="ECO:0000256" key="5">
    <source>
        <dbReference type="ARBA" id="ARBA00022989"/>
    </source>
</evidence>
<dbReference type="InterPro" id="IPR035906">
    <property type="entry name" value="MetI-like_sf"/>
</dbReference>
<keyword evidence="4 7" id="KW-0812">Transmembrane</keyword>
<reference evidence="10 11" key="1">
    <citation type="submission" date="2020-10" db="EMBL/GenBank/DDBJ databases">
        <title>Haloactinobacterium sp. RN3S43, a bacterium isolated from saline soil.</title>
        <authorList>
            <person name="Sun J.-Q."/>
        </authorList>
    </citation>
    <scope>NUCLEOTIDE SEQUENCE [LARGE SCALE GENOMIC DNA]</scope>
    <source>
        <strain evidence="10 11">RN3S43</strain>
    </source>
</reference>
<dbReference type="PANTHER" id="PTHR43744">
    <property type="entry name" value="ABC TRANSPORTER PERMEASE PROTEIN MG189-RELATED-RELATED"/>
    <property type="match status" value="1"/>
</dbReference>
<keyword evidence="11" id="KW-1185">Reference proteome</keyword>
<feature type="domain" description="ABC transmembrane type-1" evidence="9">
    <location>
        <begin position="60"/>
        <end position="262"/>
    </location>
</feature>
<keyword evidence="5 7" id="KW-1133">Transmembrane helix</keyword>
<keyword evidence="8" id="KW-0732">Signal</keyword>
<dbReference type="PROSITE" id="PS50928">
    <property type="entry name" value="ABC_TM1"/>
    <property type="match status" value="1"/>
</dbReference>
<evidence type="ECO:0000256" key="2">
    <source>
        <dbReference type="ARBA" id="ARBA00022448"/>
    </source>
</evidence>
<evidence type="ECO:0000256" key="4">
    <source>
        <dbReference type="ARBA" id="ARBA00022692"/>
    </source>
</evidence>
<dbReference type="EMBL" id="CP063169">
    <property type="protein sequence ID" value="QOR72513.1"/>
    <property type="molecule type" value="Genomic_DNA"/>
</dbReference>
<evidence type="ECO:0000259" key="9">
    <source>
        <dbReference type="PROSITE" id="PS50928"/>
    </source>
</evidence>
<dbReference type="Gene3D" id="1.10.3720.10">
    <property type="entry name" value="MetI-like"/>
    <property type="match status" value="1"/>
</dbReference>
<feature type="transmembrane region" description="Helical" evidence="7">
    <location>
        <begin position="95"/>
        <end position="115"/>
    </location>
</feature>
<evidence type="ECO:0000256" key="1">
    <source>
        <dbReference type="ARBA" id="ARBA00004651"/>
    </source>
</evidence>
<sequence>MLALGLCCLVVLGPFAMVVATSLADPEQIARDGGMVLWPEVPTLEAYRAIFTGGQISGAIGVSAFVTIVGTAVALSVTSLLAYALSRRTMPFRGVLLGAVLLTMLFGVGIIPLYLTVKTFHLLDSLWSLIIPVSVSAFNVIVMRQFFQNLPDEISEAATIDGASELKIFTTIIVPLSKPIFAAIGLFYAVNFWNTFFSALLYINDQSKWPIQLILRQYLVNNAQVGLDEVAMAGEMPPAQPSLQMAILVVSLIPIVCVYPFLQKHFTKGMLTGAIKG</sequence>
<dbReference type="AlphaFoldDB" id="A0A7M1T0V4"/>
<feature type="chain" id="PRO_5032668252" evidence="8">
    <location>
        <begin position="25"/>
        <end position="277"/>
    </location>
</feature>